<protein>
    <submittedName>
        <fullName evidence="2">Uncharacterized protein</fullName>
    </submittedName>
</protein>
<proteinExistence type="predicted"/>
<evidence type="ECO:0000313" key="2">
    <source>
        <dbReference type="EMBL" id="CAF1356633.1"/>
    </source>
</evidence>
<reference evidence="2" key="1">
    <citation type="submission" date="2021-02" db="EMBL/GenBank/DDBJ databases">
        <authorList>
            <person name="Nowell W R."/>
        </authorList>
    </citation>
    <scope>NUCLEOTIDE SEQUENCE</scope>
</reference>
<dbReference type="Proteomes" id="UP000677228">
    <property type="component" value="Unassembled WGS sequence"/>
</dbReference>
<name>A0A8S2F1X8_9BILA</name>
<feature type="region of interest" description="Disordered" evidence="1">
    <location>
        <begin position="90"/>
        <end position="134"/>
    </location>
</feature>
<evidence type="ECO:0000313" key="3">
    <source>
        <dbReference type="EMBL" id="CAF4166783.1"/>
    </source>
</evidence>
<dbReference type="Proteomes" id="UP000682733">
    <property type="component" value="Unassembled WGS sequence"/>
</dbReference>
<organism evidence="2 4">
    <name type="scientific">Didymodactylos carnosus</name>
    <dbReference type="NCBI Taxonomy" id="1234261"/>
    <lineage>
        <taxon>Eukaryota</taxon>
        <taxon>Metazoa</taxon>
        <taxon>Spiralia</taxon>
        <taxon>Gnathifera</taxon>
        <taxon>Rotifera</taxon>
        <taxon>Eurotatoria</taxon>
        <taxon>Bdelloidea</taxon>
        <taxon>Philodinida</taxon>
        <taxon>Philodinidae</taxon>
        <taxon>Didymodactylos</taxon>
    </lineage>
</organism>
<comment type="caution">
    <text evidence="2">The sequence shown here is derived from an EMBL/GenBank/DDBJ whole genome shotgun (WGS) entry which is preliminary data.</text>
</comment>
<dbReference type="EMBL" id="CAJNOK010023003">
    <property type="protein sequence ID" value="CAF1356633.1"/>
    <property type="molecule type" value="Genomic_DNA"/>
</dbReference>
<accession>A0A8S2F1X8</accession>
<sequence>MDTCTFSYIAKKDFSPKTATGIERTWIDLKIECNRHGQGLAGAKYYKTISFQGPELFAVQLDQSVWYHDQNKWHRYQTASNVKYDKIQSSDLNPTRAMDDLTISDDDDEQTFSVEEGHNSSNNNSRTHSESSQR</sequence>
<evidence type="ECO:0000313" key="4">
    <source>
        <dbReference type="Proteomes" id="UP000677228"/>
    </source>
</evidence>
<gene>
    <name evidence="2" type="ORF">OVA965_LOCUS31045</name>
    <name evidence="3" type="ORF">TMI583_LOCUS31863</name>
</gene>
<dbReference type="AlphaFoldDB" id="A0A8S2F1X8"/>
<dbReference type="EMBL" id="CAJOBA010044649">
    <property type="protein sequence ID" value="CAF4166783.1"/>
    <property type="molecule type" value="Genomic_DNA"/>
</dbReference>
<evidence type="ECO:0000256" key="1">
    <source>
        <dbReference type="SAM" id="MobiDB-lite"/>
    </source>
</evidence>